<proteinExistence type="predicted"/>
<reference evidence="6 7" key="1">
    <citation type="submission" date="2021-01" db="EMBL/GenBank/DDBJ databases">
        <title>Whole genome shotgun sequence of Verrucosispora andamanensis NBRC 109075.</title>
        <authorList>
            <person name="Komaki H."/>
            <person name="Tamura T."/>
        </authorList>
    </citation>
    <scope>NUCLEOTIDE SEQUENCE [LARGE SCALE GENOMIC DNA]</scope>
    <source>
        <strain evidence="6 7">NBRC 109075</strain>
    </source>
</reference>
<feature type="region of interest" description="Disordered" evidence="3">
    <location>
        <begin position="117"/>
        <end position="147"/>
    </location>
</feature>
<accession>A0ABQ4I0Z8</accession>
<keyword evidence="4" id="KW-0472">Membrane</keyword>
<feature type="compositionally biased region" description="Low complexity" evidence="3">
    <location>
        <begin position="117"/>
        <end position="126"/>
    </location>
</feature>
<comment type="caution">
    <text evidence="6">The sequence shown here is derived from an EMBL/GenBank/DDBJ whole genome shotgun (WGS) entry which is preliminary data.</text>
</comment>
<feature type="compositionally biased region" description="Low complexity" evidence="3">
    <location>
        <begin position="133"/>
        <end position="145"/>
    </location>
</feature>
<keyword evidence="1" id="KW-0805">Transcription regulation</keyword>
<evidence type="ECO:0000313" key="6">
    <source>
        <dbReference type="EMBL" id="GIJ11564.1"/>
    </source>
</evidence>
<keyword evidence="2" id="KW-0804">Transcription</keyword>
<protein>
    <submittedName>
        <fullName evidence="6">RNA polymerase subunit sigma</fullName>
    </submittedName>
</protein>
<keyword evidence="7" id="KW-1185">Reference proteome</keyword>
<feature type="domain" description="Putative zinc-finger" evidence="5">
    <location>
        <begin position="10"/>
        <end position="35"/>
    </location>
</feature>
<dbReference type="Proteomes" id="UP000647017">
    <property type="component" value="Unassembled WGS sequence"/>
</dbReference>
<organism evidence="6 7">
    <name type="scientific">Micromonospora andamanensis</name>
    <dbReference type="NCBI Taxonomy" id="1287068"/>
    <lineage>
        <taxon>Bacteria</taxon>
        <taxon>Bacillati</taxon>
        <taxon>Actinomycetota</taxon>
        <taxon>Actinomycetes</taxon>
        <taxon>Micromonosporales</taxon>
        <taxon>Micromonosporaceae</taxon>
        <taxon>Micromonospora</taxon>
    </lineage>
</organism>
<evidence type="ECO:0000259" key="5">
    <source>
        <dbReference type="Pfam" id="PF13490"/>
    </source>
</evidence>
<dbReference type="RefSeq" id="WP_204011786.1">
    <property type="nucleotide sequence ID" value="NZ_BOOZ01000034.1"/>
</dbReference>
<evidence type="ECO:0000256" key="4">
    <source>
        <dbReference type="SAM" id="Phobius"/>
    </source>
</evidence>
<evidence type="ECO:0000256" key="3">
    <source>
        <dbReference type="SAM" id="MobiDB-lite"/>
    </source>
</evidence>
<dbReference type="Pfam" id="PF13490">
    <property type="entry name" value="zf-HC2"/>
    <property type="match status" value="1"/>
</dbReference>
<dbReference type="EMBL" id="BOOZ01000034">
    <property type="protein sequence ID" value="GIJ11564.1"/>
    <property type="molecule type" value="Genomic_DNA"/>
</dbReference>
<keyword evidence="4" id="KW-1133">Transmembrane helix</keyword>
<feature type="transmembrane region" description="Helical" evidence="4">
    <location>
        <begin position="89"/>
        <end position="110"/>
    </location>
</feature>
<keyword evidence="4" id="KW-0812">Transmembrane</keyword>
<evidence type="ECO:0000256" key="1">
    <source>
        <dbReference type="ARBA" id="ARBA00023015"/>
    </source>
</evidence>
<evidence type="ECO:0000313" key="7">
    <source>
        <dbReference type="Proteomes" id="UP000647017"/>
    </source>
</evidence>
<dbReference type="Gene3D" id="1.10.10.1320">
    <property type="entry name" value="Anti-sigma factor, zinc-finger domain"/>
    <property type="match status" value="1"/>
</dbReference>
<name>A0ABQ4I0Z8_9ACTN</name>
<sequence length="258" mass="27376">MSRVDHMDVAAYALGVLDEQDMERFEEHLATCWACAGELETMVPVVGMLSDIDEESITALEQTHSDPVLLDRTLVALRTHRRRARFRQVLATAAAVVVFGGLTGVVFSNLSDSSTAPPIAGPTTAPVDPPSNRPGNPSGPSVGGNEQEGAQVDVVDPATGVDATFWLISKDFGTKMDFSLGKLPGPRTCRLVVVREDGSTEVVSTWSVPDGGYGTNANPQLLALSAATSTKLDDIKHFEVQEIDSRGATDTLVTVPTA</sequence>
<dbReference type="InterPro" id="IPR027383">
    <property type="entry name" value="Znf_put"/>
</dbReference>
<evidence type="ECO:0000256" key="2">
    <source>
        <dbReference type="ARBA" id="ARBA00023163"/>
    </source>
</evidence>
<gene>
    <name evidence="6" type="ORF">Van01_47780</name>
</gene>
<dbReference type="InterPro" id="IPR041916">
    <property type="entry name" value="Anti_sigma_zinc_sf"/>
</dbReference>